<dbReference type="Gene3D" id="3.40.50.2300">
    <property type="match status" value="1"/>
</dbReference>
<dbReference type="Gene3D" id="3.40.50.180">
    <property type="entry name" value="Methylesterase CheB, C-terminal domain"/>
    <property type="match status" value="1"/>
</dbReference>
<gene>
    <name evidence="5" type="primary">cheB</name>
    <name evidence="10" type="ORF">CRT60_09780</name>
</gene>
<sequence>MSDSFGRGPLTTARPANPDPVRVMVVDDSAVIRGLLTRALEGDPDIRVVTSVGDGQMAVNSLQRNSIDVIVLDIEMPVMDGLTAIPKLLAVAPQVKIIMASTLTLRGADVSIRCLSAGAADYIPKPTSTREIGGAEDFKRELVAKVKALGAAARRAGSRSRGEIRPLTPAAPLGLLKREVGPIVTRPTPAGTIATKPDVIAIGSSTGGPQALFEVLSHLKAGVSQPILITQHMPATFTTILAEHITRQCGIDAREAKDGEPIVQNRCYIAPGDFHMLVTQRGGANVIALSKDPPENFCRPAVDPMMRSILKGFGGRKILACILTGMGQDGLKGCTDVVNGGGTLIAQDEASSVVWGMPGAVAQAGICNVILPLKEIGPHIRKLASRAA</sequence>
<dbReference type="GO" id="GO:0050568">
    <property type="term" value="F:protein-glutamine glutaminase activity"/>
    <property type="evidence" value="ECO:0007669"/>
    <property type="project" value="UniProtKB-UniRule"/>
</dbReference>
<comment type="domain">
    <text evidence="5">Contains a C-terminal catalytic domain, and an N-terminal region which modulates catalytic activity.</text>
</comment>
<evidence type="ECO:0000313" key="10">
    <source>
        <dbReference type="EMBL" id="PGH58212.1"/>
    </source>
</evidence>
<dbReference type="InterPro" id="IPR011006">
    <property type="entry name" value="CheY-like_superfamily"/>
</dbReference>
<keyword evidence="5 7" id="KW-0597">Phosphoprotein</keyword>
<proteinExistence type="inferred from homology"/>
<dbReference type="SUPFAM" id="SSF52738">
    <property type="entry name" value="Methylesterase CheB, C-terminal domain"/>
    <property type="match status" value="1"/>
</dbReference>
<dbReference type="EC" id="3.1.1.61" evidence="5"/>
<dbReference type="PROSITE" id="PS50110">
    <property type="entry name" value="RESPONSE_REGULATORY"/>
    <property type="match status" value="1"/>
</dbReference>
<dbReference type="InterPro" id="IPR008248">
    <property type="entry name" value="CheB-like"/>
</dbReference>
<dbReference type="InterPro" id="IPR001789">
    <property type="entry name" value="Sig_transdc_resp-reg_receiver"/>
</dbReference>
<comment type="catalytic activity">
    <reaction evidence="5">
        <text>L-glutaminyl-[protein] + H2O = L-glutamyl-[protein] + NH4(+)</text>
        <dbReference type="Rhea" id="RHEA:16441"/>
        <dbReference type="Rhea" id="RHEA-COMP:10207"/>
        <dbReference type="Rhea" id="RHEA-COMP:10208"/>
        <dbReference type="ChEBI" id="CHEBI:15377"/>
        <dbReference type="ChEBI" id="CHEBI:28938"/>
        <dbReference type="ChEBI" id="CHEBI:29973"/>
        <dbReference type="ChEBI" id="CHEBI:30011"/>
        <dbReference type="EC" id="3.5.1.44"/>
    </reaction>
</comment>
<organism evidence="10 11">
    <name type="scientific">Azospirillum palustre</name>
    <dbReference type="NCBI Taxonomy" id="2044885"/>
    <lineage>
        <taxon>Bacteria</taxon>
        <taxon>Pseudomonadati</taxon>
        <taxon>Pseudomonadota</taxon>
        <taxon>Alphaproteobacteria</taxon>
        <taxon>Rhodospirillales</taxon>
        <taxon>Azospirillaceae</taxon>
        <taxon>Azospirillum</taxon>
    </lineage>
</organism>
<comment type="similarity">
    <text evidence="5">Belongs to the CheB family.</text>
</comment>
<dbReference type="Proteomes" id="UP000225379">
    <property type="component" value="Unassembled WGS sequence"/>
</dbReference>
<reference evidence="11" key="1">
    <citation type="submission" date="2017-10" db="EMBL/GenBank/DDBJ databases">
        <authorList>
            <person name="Kravchenko I.K."/>
            <person name="Grouzdev D.S."/>
        </authorList>
    </citation>
    <scope>NUCLEOTIDE SEQUENCE [LARGE SCALE GENOMIC DNA]</scope>
    <source>
        <strain evidence="11">B2</strain>
    </source>
</reference>
<dbReference type="OrthoDB" id="9793421at2"/>
<protein>
    <recommendedName>
        <fullName evidence="5">Protein-glutamate methylesterase/protein-glutamine glutaminase</fullName>
        <ecNumber evidence="5">3.1.1.61</ecNumber>
        <ecNumber evidence="5">3.5.1.44</ecNumber>
    </recommendedName>
</protein>
<dbReference type="AlphaFoldDB" id="A0A2B8BLD6"/>
<comment type="subcellular location">
    <subcellularLocation>
        <location evidence="5">Cytoplasm</location>
    </subcellularLocation>
</comment>
<evidence type="ECO:0000256" key="5">
    <source>
        <dbReference type="HAMAP-Rule" id="MF_00099"/>
    </source>
</evidence>
<comment type="catalytic activity">
    <reaction evidence="4 5">
        <text>[protein]-L-glutamate 5-O-methyl ester + H2O = L-glutamyl-[protein] + methanol + H(+)</text>
        <dbReference type="Rhea" id="RHEA:23236"/>
        <dbReference type="Rhea" id="RHEA-COMP:10208"/>
        <dbReference type="Rhea" id="RHEA-COMP:10311"/>
        <dbReference type="ChEBI" id="CHEBI:15377"/>
        <dbReference type="ChEBI" id="CHEBI:15378"/>
        <dbReference type="ChEBI" id="CHEBI:17790"/>
        <dbReference type="ChEBI" id="CHEBI:29973"/>
        <dbReference type="ChEBI" id="CHEBI:82795"/>
        <dbReference type="EC" id="3.1.1.61"/>
    </reaction>
</comment>
<evidence type="ECO:0000313" key="11">
    <source>
        <dbReference type="Proteomes" id="UP000225379"/>
    </source>
</evidence>
<dbReference type="Pfam" id="PF00072">
    <property type="entry name" value="Response_reg"/>
    <property type="match status" value="1"/>
</dbReference>
<dbReference type="GO" id="GO:0000156">
    <property type="term" value="F:phosphorelay response regulator activity"/>
    <property type="evidence" value="ECO:0007669"/>
    <property type="project" value="InterPro"/>
</dbReference>
<comment type="PTM">
    <text evidence="5">Phosphorylated by CheA. Phosphorylation of the N-terminal regulatory domain activates the methylesterase activity.</text>
</comment>
<comment type="caution">
    <text evidence="10">The sequence shown here is derived from an EMBL/GenBank/DDBJ whole genome shotgun (WGS) entry which is preliminary data.</text>
</comment>
<dbReference type="RefSeq" id="WP_098736193.1">
    <property type="nucleotide sequence ID" value="NZ_PDKW01000039.1"/>
</dbReference>
<dbReference type="GO" id="GO:0006935">
    <property type="term" value="P:chemotaxis"/>
    <property type="evidence" value="ECO:0007669"/>
    <property type="project" value="UniProtKB-UniRule"/>
</dbReference>
<dbReference type="PANTHER" id="PTHR42872:SF3">
    <property type="entry name" value="PROTEIN-GLUTAMATE METHYLESTERASE_PROTEIN-GLUTAMINE GLUTAMINASE 1"/>
    <property type="match status" value="1"/>
</dbReference>
<dbReference type="Pfam" id="PF01339">
    <property type="entry name" value="CheB_methylest"/>
    <property type="match status" value="1"/>
</dbReference>
<evidence type="ECO:0000256" key="3">
    <source>
        <dbReference type="ARBA" id="ARBA00022801"/>
    </source>
</evidence>
<feature type="domain" description="CheB-type methylesterase" evidence="9">
    <location>
        <begin position="193"/>
        <end position="387"/>
    </location>
</feature>
<feature type="active site" evidence="5 6">
    <location>
        <position position="205"/>
    </location>
</feature>
<dbReference type="NCBIfam" id="NF001965">
    <property type="entry name" value="PRK00742.1"/>
    <property type="match status" value="1"/>
</dbReference>
<dbReference type="HAMAP" id="MF_00099">
    <property type="entry name" value="CheB_chemtxs"/>
    <property type="match status" value="1"/>
</dbReference>
<dbReference type="PROSITE" id="PS50122">
    <property type="entry name" value="CHEB"/>
    <property type="match status" value="1"/>
</dbReference>
<evidence type="ECO:0000259" key="8">
    <source>
        <dbReference type="PROSITE" id="PS50110"/>
    </source>
</evidence>
<evidence type="ECO:0000256" key="1">
    <source>
        <dbReference type="ARBA" id="ARBA00022490"/>
    </source>
</evidence>
<evidence type="ECO:0000256" key="7">
    <source>
        <dbReference type="PROSITE-ProRule" id="PRU00169"/>
    </source>
</evidence>
<dbReference type="CDD" id="cd16432">
    <property type="entry name" value="CheB_Rec"/>
    <property type="match status" value="1"/>
</dbReference>
<dbReference type="CDD" id="cd17541">
    <property type="entry name" value="REC_CheB-like"/>
    <property type="match status" value="1"/>
</dbReference>
<evidence type="ECO:0000256" key="2">
    <source>
        <dbReference type="ARBA" id="ARBA00022500"/>
    </source>
</evidence>
<comment type="function">
    <text evidence="5">Involved in chemotaxis. Part of a chemotaxis signal transduction system that modulates chemotaxis in response to various stimuli. Catalyzes the demethylation of specific methylglutamate residues introduced into the chemoreceptors (methyl-accepting chemotaxis proteins or MCP) by CheR. Also mediates the irreversible deamidation of specific glutamine residues to glutamic acid.</text>
</comment>
<dbReference type="EMBL" id="PDKW01000039">
    <property type="protein sequence ID" value="PGH58212.1"/>
    <property type="molecule type" value="Genomic_DNA"/>
</dbReference>
<evidence type="ECO:0000256" key="6">
    <source>
        <dbReference type="PROSITE-ProRule" id="PRU00050"/>
    </source>
</evidence>
<dbReference type="SMART" id="SM00448">
    <property type="entry name" value="REC"/>
    <property type="match status" value="1"/>
</dbReference>
<accession>A0A2B8BLD6</accession>
<feature type="modified residue" description="4-aspartylphosphate" evidence="5 7">
    <location>
        <position position="73"/>
    </location>
</feature>
<dbReference type="PANTHER" id="PTHR42872">
    <property type="entry name" value="PROTEIN-GLUTAMATE METHYLESTERASE/PROTEIN-GLUTAMINE GLUTAMINASE"/>
    <property type="match status" value="1"/>
</dbReference>
<dbReference type="GO" id="GO:0005737">
    <property type="term" value="C:cytoplasm"/>
    <property type="evidence" value="ECO:0007669"/>
    <property type="project" value="UniProtKB-SubCell"/>
</dbReference>
<dbReference type="SUPFAM" id="SSF52172">
    <property type="entry name" value="CheY-like"/>
    <property type="match status" value="1"/>
</dbReference>
<dbReference type="GO" id="GO:0008984">
    <property type="term" value="F:protein-glutamate methylesterase activity"/>
    <property type="evidence" value="ECO:0007669"/>
    <property type="project" value="UniProtKB-UniRule"/>
</dbReference>
<evidence type="ECO:0000256" key="4">
    <source>
        <dbReference type="ARBA" id="ARBA00048267"/>
    </source>
</evidence>
<feature type="active site" evidence="5 6">
    <location>
        <position position="329"/>
    </location>
</feature>
<keyword evidence="3 5" id="KW-0378">Hydrolase</keyword>
<dbReference type="InterPro" id="IPR000673">
    <property type="entry name" value="Sig_transdc_resp-reg_Me-estase"/>
</dbReference>
<feature type="active site" evidence="5 6">
    <location>
        <position position="232"/>
    </location>
</feature>
<keyword evidence="11" id="KW-1185">Reference proteome</keyword>
<name>A0A2B8BLD6_9PROT</name>
<evidence type="ECO:0000259" key="9">
    <source>
        <dbReference type="PROSITE" id="PS50122"/>
    </source>
</evidence>
<feature type="domain" description="Response regulatory" evidence="8">
    <location>
        <begin position="22"/>
        <end position="140"/>
    </location>
</feature>
<dbReference type="PIRSF" id="PIRSF000876">
    <property type="entry name" value="RR_chemtxs_CheB"/>
    <property type="match status" value="1"/>
</dbReference>
<keyword evidence="1 5" id="KW-0963">Cytoplasm</keyword>
<dbReference type="InterPro" id="IPR035909">
    <property type="entry name" value="CheB_C"/>
</dbReference>
<keyword evidence="2 5" id="KW-0145">Chemotaxis</keyword>
<dbReference type="EC" id="3.5.1.44" evidence="5"/>